<evidence type="ECO:0000313" key="1">
    <source>
        <dbReference type="Proteomes" id="UP000887540"/>
    </source>
</evidence>
<protein>
    <submittedName>
        <fullName evidence="2">Uncharacterized protein</fullName>
    </submittedName>
</protein>
<proteinExistence type="predicted"/>
<dbReference type="AlphaFoldDB" id="A0A914DT28"/>
<keyword evidence="1" id="KW-1185">Reference proteome</keyword>
<organism evidence="1 2">
    <name type="scientific">Acrobeloides nanus</name>
    <dbReference type="NCBI Taxonomy" id="290746"/>
    <lineage>
        <taxon>Eukaryota</taxon>
        <taxon>Metazoa</taxon>
        <taxon>Ecdysozoa</taxon>
        <taxon>Nematoda</taxon>
        <taxon>Chromadorea</taxon>
        <taxon>Rhabditida</taxon>
        <taxon>Tylenchina</taxon>
        <taxon>Cephalobomorpha</taxon>
        <taxon>Cephaloboidea</taxon>
        <taxon>Cephalobidae</taxon>
        <taxon>Acrobeloides</taxon>
    </lineage>
</organism>
<name>A0A914DT28_9BILA</name>
<sequence length="78" mass="9342">MQSFQKKLKLEIVFLLLRRIRIQNPNLESELRIQNPNEDDRFKIGLPILRIQDRTSDSESDEIQNRTQHKLIKSINDL</sequence>
<evidence type="ECO:0000313" key="2">
    <source>
        <dbReference type="WBParaSite" id="ACRNAN_scaffold3748.g14089.t1"/>
    </source>
</evidence>
<dbReference type="WBParaSite" id="ACRNAN_scaffold3748.g14089.t1">
    <property type="protein sequence ID" value="ACRNAN_scaffold3748.g14089.t1"/>
    <property type="gene ID" value="ACRNAN_scaffold3748.g14089"/>
</dbReference>
<dbReference type="Proteomes" id="UP000887540">
    <property type="component" value="Unplaced"/>
</dbReference>
<accession>A0A914DT28</accession>
<reference evidence="2" key="1">
    <citation type="submission" date="2022-11" db="UniProtKB">
        <authorList>
            <consortium name="WormBaseParasite"/>
        </authorList>
    </citation>
    <scope>IDENTIFICATION</scope>
</reference>